<proteinExistence type="predicted"/>
<dbReference type="Gene3D" id="2.120.10.30">
    <property type="entry name" value="TolB, C-terminal domain"/>
    <property type="match status" value="1"/>
</dbReference>
<evidence type="ECO:0000256" key="2">
    <source>
        <dbReference type="SAM" id="SignalP"/>
    </source>
</evidence>
<accession>A0A1V9F7J1</accession>
<dbReference type="InterPro" id="IPR011041">
    <property type="entry name" value="Quinoprot_gluc/sorb_DH_b-prop"/>
</dbReference>
<dbReference type="SUPFAM" id="SSF50952">
    <property type="entry name" value="Soluble quinoprotein glucose dehydrogenase"/>
    <property type="match status" value="1"/>
</dbReference>
<dbReference type="Pfam" id="PF07995">
    <property type="entry name" value="GSDH"/>
    <property type="match status" value="1"/>
</dbReference>
<dbReference type="AlphaFoldDB" id="A0A1V9F7J1"/>
<keyword evidence="5" id="KW-1185">Reference proteome</keyword>
<dbReference type="OrthoDB" id="9770043at2"/>
<reference evidence="5" key="1">
    <citation type="submission" date="2016-04" db="EMBL/GenBank/DDBJ databases">
        <authorList>
            <person name="Chen L."/>
            <person name="Zhuang W."/>
            <person name="Wang G."/>
        </authorList>
    </citation>
    <scope>NUCLEOTIDE SEQUENCE [LARGE SCALE GENOMIC DNA]</scope>
    <source>
        <strain evidence="5">208</strain>
    </source>
</reference>
<feature type="region of interest" description="Disordered" evidence="1">
    <location>
        <begin position="23"/>
        <end position="52"/>
    </location>
</feature>
<feature type="signal peptide" evidence="2">
    <location>
        <begin position="1"/>
        <end position="17"/>
    </location>
</feature>
<evidence type="ECO:0000256" key="1">
    <source>
        <dbReference type="SAM" id="MobiDB-lite"/>
    </source>
</evidence>
<keyword evidence="2" id="KW-0732">Signal</keyword>
<dbReference type="InterPro" id="IPR011042">
    <property type="entry name" value="6-blade_b-propeller_TolB-like"/>
</dbReference>
<evidence type="ECO:0000259" key="3">
    <source>
        <dbReference type="Pfam" id="PF07995"/>
    </source>
</evidence>
<dbReference type="PROSITE" id="PS51257">
    <property type="entry name" value="PROKAR_LIPOPROTEIN"/>
    <property type="match status" value="1"/>
</dbReference>
<dbReference type="RefSeq" id="WP_081169323.1">
    <property type="nucleotide sequence ID" value="NZ_LWBP01000208.1"/>
</dbReference>
<dbReference type="PANTHER" id="PTHR19328:SF75">
    <property type="entry name" value="ALDOSE SUGAR DEHYDROGENASE YLII"/>
    <property type="match status" value="1"/>
</dbReference>
<dbReference type="EMBL" id="LWBP01000208">
    <property type="protein sequence ID" value="OQP54383.1"/>
    <property type="molecule type" value="Genomic_DNA"/>
</dbReference>
<protein>
    <submittedName>
        <fullName evidence="4">Glucose dehydrogenase</fullName>
    </submittedName>
</protein>
<name>A0A1V9F7J1_9BACT</name>
<dbReference type="PANTHER" id="PTHR19328">
    <property type="entry name" value="HEDGEHOG-INTERACTING PROTEIN"/>
    <property type="match status" value="1"/>
</dbReference>
<feature type="domain" description="Glucose/Sorbosone dehydrogenase" evidence="3">
    <location>
        <begin position="81"/>
        <end position="410"/>
    </location>
</feature>
<organism evidence="4 5">
    <name type="scientific">Niastella populi</name>
    <dbReference type="NCBI Taxonomy" id="550983"/>
    <lineage>
        <taxon>Bacteria</taxon>
        <taxon>Pseudomonadati</taxon>
        <taxon>Bacteroidota</taxon>
        <taxon>Chitinophagia</taxon>
        <taxon>Chitinophagales</taxon>
        <taxon>Chitinophagaceae</taxon>
        <taxon>Niastella</taxon>
    </lineage>
</organism>
<feature type="compositionally biased region" description="Polar residues" evidence="1">
    <location>
        <begin position="26"/>
        <end position="39"/>
    </location>
</feature>
<evidence type="ECO:0000313" key="5">
    <source>
        <dbReference type="Proteomes" id="UP000192276"/>
    </source>
</evidence>
<feature type="chain" id="PRO_5013297461" evidence="2">
    <location>
        <begin position="18"/>
        <end position="416"/>
    </location>
</feature>
<dbReference type="Proteomes" id="UP000192276">
    <property type="component" value="Unassembled WGS sequence"/>
</dbReference>
<dbReference type="InterPro" id="IPR012938">
    <property type="entry name" value="Glc/Sorbosone_DH"/>
</dbReference>
<gene>
    <name evidence="4" type="ORF">A4R26_27875</name>
</gene>
<sequence length="416" mass="44954">MYKLICLAICFAVTAIACNDSDPAATDSSNAGSANTGDTLGSPVETEKPNADYKPAFAGQTRIGGVTTKAPYEAVVLTSDLKNPWGITVMPDGRFLITQKGGTMRIVTADGKAGNPISGIPEVNSKGQGGLLGLTLDPSFSSNRMVYWVFSENTKGGNLTSVAKGKLSTDEQRIENATVIYRATPAHNSNLHYGGRILFDKTGNLVVSTGERSDIETRPQAQSLNSGLGKIIRITTNGQPASGNPFAGQNNARPEIYSYGHRNVQGLAWHPETGDLWENEFGPRGGDEVNLIRAGKNYGWPTITYGIEYAGGKVGEGITQQDGLEQPVYYWDPVVSPSGMTFYSGDSMTEWKNNLFIAALNKPHIVRLVIKDNKVTGEERLLEKESQRFRDITMGIDGALYAVTDAGRMYRIGKKK</sequence>
<dbReference type="STRING" id="550983.A4R26_27875"/>
<comment type="caution">
    <text evidence="4">The sequence shown here is derived from an EMBL/GenBank/DDBJ whole genome shotgun (WGS) entry which is preliminary data.</text>
</comment>
<evidence type="ECO:0000313" key="4">
    <source>
        <dbReference type="EMBL" id="OQP54383.1"/>
    </source>
</evidence>